<proteinExistence type="predicted"/>
<dbReference type="Proteomes" id="UP000054815">
    <property type="component" value="Unassembled WGS sequence"/>
</dbReference>
<name>A0A0V0YK29_TRIPS</name>
<dbReference type="EMBL" id="JYDU01000008">
    <property type="protein sequence ID" value="KRY00428.1"/>
    <property type="molecule type" value="Genomic_DNA"/>
</dbReference>
<sequence length="125" mass="13565">MCIRDSFTETSACGSRRLSPRQTLWPGAGSAFLLAINAEANGVLGVCWQGPLLTRLLQLPAADPNRNIFLRKWLAAIRGISEDCDVRRQGQNSAETKKEGIRGTSCVSQLHKTTQHKAVAGSCVQ</sequence>
<comment type="caution">
    <text evidence="1">The sequence shown here is derived from an EMBL/GenBank/DDBJ whole genome shotgun (WGS) entry which is preliminary data.</text>
</comment>
<evidence type="ECO:0000313" key="1">
    <source>
        <dbReference type="EMBL" id="KRY00428.1"/>
    </source>
</evidence>
<evidence type="ECO:0000313" key="2">
    <source>
        <dbReference type="Proteomes" id="UP000054815"/>
    </source>
</evidence>
<gene>
    <name evidence="1" type="ORF">T4E_7461</name>
</gene>
<organism evidence="1 2">
    <name type="scientific">Trichinella pseudospiralis</name>
    <name type="common">Parasitic roundworm</name>
    <dbReference type="NCBI Taxonomy" id="6337"/>
    <lineage>
        <taxon>Eukaryota</taxon>
        <taxon>Metazoa</taxon>
        <taxon>Ecdysozoa</taxon>
        <taxon>Nematoda</taxon>
        <taxon>Enoplea</taxon>
        <taxon>Dorylaimia</taxon>
        <taxon>Trichinellida</taxon>
        <taxon>Trichinellidae</taxon>
        <taxon>Trichinella</taxon>
    </lineage>
</organism>
<dbReference type="AlphaFoldDB" id="A0A0V0YK29"/>
<reference evidence="1 2" key="1">
    <citation type="submission" date="2015-01" db="EMBL/GenBank/DDBJ databases">
        <title>Evolution of Trichinella species and genotypes.</title>
        <authorList>
            <person name="Korhonen P.K."/>
            <person name="Edoardo P."/>
            <person name="Giuseppe L.R."/>
            <person name="Gasser R.B."/>
        </authorList>
    </citation>
    <scope>NUCLEOTIDE SEQUENCE [LARGE SCALE GENOMIC DNA]</scope>
    <source>
        <strain evidence="1">ISS141</strain>
    </source>
</reference>
<protein>
    <submittedName>
        <fullName evidence="1">Uncharacterized protein</fullName>
    </submittedName>
</protein>
<accession>A0A0V0YK29</accession>